<dbReference type="PANTHER" id="PTHR37838:SF1">
    <property type="entry name" value="NA(+)-TRANSLOCATING NADH-QUINONE REDUCTASE SUBUNIT C"/>
    <property type="match status" value="1"/>
</dbReference>
<evidence type="ECO:0000256" key="12">
    <source>
        <dbReference type="ARBA" id="ARBA00023065"/>
    </source>
</evidence>
<keyword evidence="14 16" id="KW-0472">Membrane</keyword>
<keyword evidence="15 16" id="KW-0739">Sodium transport</keyword>
<protein>
    <recommendedName>
        <fullName evidence="16 17">Na(+)-translocating NADH-quinone reductase subunit C</fullName>
        <shortName evidence="16 17">Na(+)-NQR subunit C</shortName>
        <shortName evidence="16 17">Na(+)-translocating NQR subunit C</shortName>
        <ecNumber evidence="16 17">7.2.1.1</ecNumber>
    </recommendedName>
    <alternativeName>
        <fullName evidence="16 17">NQR complex subunit C</fullName>
    </alternativeName>
    <alternativeName>
        <fullName evidence="16 17">NQR-1 subunit C</fullName>
    </alternativeName>
</protein>
<dbReference type="InterPro" id="IPR010204">
    <property type="entry name" value="NqrC"/>
</dbReference>
<keyword evidence="7 16" id="KW-0812">Transmembrane</keyword>
<evidence type="ECO:0000313" key="20">
    <source>
        <dbReference type="EMBL" id="MCJ8500980.1"/>
    </source>
</evidence>
<dbReference type="GO" id="GO:0010181">
    <property type="term" value="F:FMN binding"/>
    <property type="evidence" value="ECO:0007669"/>
    <property type="project" value="UniProtKB-UniRule"/>
</dbReference>
<feature type="signal peptide" evidence="18">
    <location>
        <begin position="1"/>
        <end position="24"/>
    </location>
</feature>
<evidence type="ECO:0000256" key="1">
    <source>
        <dbReference type="ARBA" id="ARBA00022448"/>
    </source>
</evidence>
<evidence type="ECO:0000313" key="21">
    <source>
        <dbReference type="Proteomes" id="UP001165427"/>
    </source>
</evidence>
<comment type="catalytic activity">
    <reaction evidence="16 17">
        <text>a ubiquinone + n Na(+)(in) + NADH + H(+) = a ubiquinol + n Na(+)(out) + NAD(+)</text>
        <dbReference type="Rhea" id="RHEA:47748"/>
        <dbReference type="Rhea" id="RHEA-COMP:9565"/>
        <dbReference type="Rhea" id="RHEA-COMP:9566"/>
        <dbReference type="ChEBI" id="CHEBI:15378"/>
        <dbReference type="ChEBI" id="CHEBI:16389"/>
        <dbReference type="ChEBI" id="CHEBI:17976"/>
        <dbReference type="ChEBI" id="CHEBI:29101"/>
        <dbReference type="ChEBI" id="CHEBI:57540"/>
        <dbReference type="ChEBI" id="CHEBI:57945"/>
        <dbReference type="EC" id="7.2.1.1"/>
    </reaction>
</comment>
<dbReference type="EMBL" id="JALJRB010000009">
    <property type="protein sequence ID" value="MCJ8500980.1"/>
    <property type="molecule type" value="Genomic_DNA"/>
</dbReference>
<evidence type="ECO:0000256" key="18">
    <source>
        <dbReference type="SAM" id="SignalP"/>
    </source>
</evidence>
<keyword evidence="21" id="KW-1185">Reference proteome</keyword>
<dbReference type="EC" id="7.2.1.1" evidence="16 17"/>
<comment type="cofactor">
    <cofactor evidence="16 17">
        <name>FMN</name>
        <dbReference type="ChEBI" id="CHEBI:58210"/>
    </cofactor>
</comment>
<comment type="subunit">
    <text evidence="16 17">Composed of six subunits; NqrA, NqrB, NqrC, NqrD, NqrE and NqrF.</text>
</comment>
<dbReference type="PIRSF" id="PIRSF009437">
    <property type="entry name" value="NQR-1_subunit_C"/>
    <property type="match status" value="1"/>
</dbReference>
<comment type="caution">
    <text evidence="20">The sequence shown here is derived from an EMBL/GenBank/DDBJ whole genome shotgun (WGS) entry which is preliminary data.</text>
</comment>
<sequence>MSGSMKSILFATVLCVVCSLLLTAASTGLQTRQQINAEVDRRKNILLALGAVEEGRVAAERVQELYDTYVQSLWVDGSGRCVDADARQPEDLPVFIYERDGAVQAYVVPIDSKGLWGRINGYLALENDGSTIRGFTVYQHQETPGLGGEIESRWFRQNFEGKQIVDADGNFVSIQIAKAGMVDTLPAERRDNYVDGISGATLTGKFLNEGMRETLKRYEPVAIQFRQDRSGCPGGS</sequence>
<dbReference type="PANTHER" id="PTHR37838">
    <property type="entry name" value="NA(+)-TRANSLOCATING NADH-QUINONE REDUCTASE SUBUNIT C"/>
    <property type="match status" value="1"/>
</dbReference>
<comment type="similarity">
    <text evidence="16 17">Belongs to the NqrC family.</text>
</comment>
<evidence type="ECO:0000256" key="13">
    <source>
        <dbReference type="ARBA" id="ARBA00023075"/>
    </source>
</evidence>
<dbReference type="GO" id="GO:0016655">
    <property type="term" value="F:oxidoreductase activity, acting on NAD(P)H, quinone or similar compound as acceptor"/>
    <property type="evidence" value="ECO:0007669"/>
    <property type="project" value="UniProtKB-UniRule"/>
</dbReference>
<dbReference type="HAMAP" id="MF_00427">
    <property type="entry name" value="NqrC"/>
    <property type="match status" value="1"/>
</dbReference>
<evidence type="ECO:0000256" key="10">
    <source>
        <dbReference type="ARBA" id="ARBA00023027"/>
    </source>
</evidence>
<keyword evidence="10 16" id="KW-0520">NAD</keyword>
<proteinExistence type="inferred from homology"/>
<keyword evidence="4 16" id="KW-0597">Phosphoprotein</keyword>
<evidence type="ECO:0000256" key="15">
    <source>
        <dbReference type="ARBA" id="ARBA00023201"/>
    </source>
</evidence>
<keyword evidence="9 16" id="KW-1133">Transmembrane helix</keyword>
<keyword evidence="18" id="KW-0732">Signal</keyword>
<keyword evidence="5 16" id="KW-0285">Flavoprotein</keyword>
<evidence type="ECO:0000256" key="16">
    <source>
        <dbReference type="HAMAP-Rule" id="MF_00427"/>
    </source>
</evidence>
<evidence type="ECO:0000256" key="2">
    <source>
        <dbReference type="ARBA" id="ARBA00022475"/>
    </source>
</evidence>
<dbReference type="InterPro" id="IPR007329">
    <property type="entry name" value="FMN-bd"/>
</dbReference>
<gene>
    <name evidence="16" type="primary">nqrC</name>
    <name evidence="20" type="ORF">MRX98_10385</name>
</gene>
<feature type="modified residue" description="FMN phosphoryl threonine" evidence="16">
    <location>
        <position position="201"/>
    </location>
</feature>
<keyword evidence="8 16" id="KW-1278">Translocase</keyword>
<keyword evidence="2 16" id="KW-1003">Cell membrane</keyword>
<keyword evidence="13 16" id="KW-0830">Ubiquinone</keyword>
<dbReference type="GO" id="GO:0006814">
    <property type="term" value="P:sodium ion transport"/>
    <property type="evidence" value="ECO:0007669"/>
    <property type="project" value="UniProtKB-UniRule"/>
</dbReference>
<keyword evidence="11 16" id="KW-0915">Sodium</keyword>
<dbReference type="RefSeq" id="WP_246906923.1">
    <property type="nucleotide sequence ID" value="NZ_JALJRB010000009.1"/>
</dbReference>
<dbReference type="SMART" id="SM00900">
    <property type="entry name" value="FMN_bind"/>
    <property type="match status" value="1"/>
</dbReference>
<dbReference type="Proteomes" id="UP001165427">
    <property type="component" value="Unassembled WGS sequence"/>
</dbReference>
<evidence type="ECO:0000256" key="11">
    <source>
        <dbReference type="ARBA" id="ARBA00023053"/>
    </source>
</evidence>
<evidence type="ECO:0000259" key="19">
    <source>
        <dbReference type="SMART" id="SM00900"/>
    </source>
</evidence>
<evidence type="ECO:0000256" key="6">
    <source>
        <dbReference type="ARBA" id="ARBA00022643"/>
    </source>
</evidence>
<organism evidence="20 21">
    <name type="scientific">Desulfatitalea alkaliphila</name>
    <dbReference type="NCBI Taxonomy" id="2929485"/>
    <lineage>
        <taxon>Bacteria</taxon>
        <taxon>Pseudomonadati</taxon>
        <taxon>Thermodesulfobacteriota</taxon>
        <taxon>Desulfobacteria</taxon>
        <taxon>Desulfobacterales</taxon>
        <taxon>Desulfosarcinaceae</taxon>
        <taxon>Desulfatitalea</taxon>
    </lineage>
</organism>
<keyword evidence="1 16" id="KW-0813">Transport</keyword>
<comment type="function">
    <text evidence="16">NQR complex catalyzes the reduction of ubiquinone-1 to ubiquinol by two successive reactions, coupled with the transport of Na(+) ions from the cytoplasm to the periplasm. NqrA to NqrE are probably involved in the second step, the conversion of ubisemiquinone to ubiquinol.</text>
</comment>
<reference evidence="20" key="1">
    <citation type="submission" date="2022-04" db="EMBL/GenBank/DDBJ databases">
        <title>Desulfatitalea alkaliphila sp. nov., a novel anaerobic sulfate-reducing bacterium isolated from terrestrial mud volcano, Taman Peninsula, Russia.</title>
        <authorList>
            <person name="Khomyakova M.A."/>
            <person name="Merkel A.Y."/>
            <person name="Slobodkin A.I."/>
        </authorList>
    </citation>
    <scope>NUCLEOTIDE SEQUENCE</scope>
    <source>
        <strain evidence="20">M08but</strain>
    </source>
</reference>
<evidence type="ECO:0000256" key="4">
    <source>
        <dbReference type="ARBA" id="ARBA00022553"/>
    </source>
</evidence>
<dbReference type="AlphaFoldDB" id="A0AA41R4M1"/>
<accession>A0AA41R4M1</accession>
<evidence type="ECO:0000256" key="3">
    <source>
        <dbReference type="ARBA" id="ARBA00022519"/>
    </source>
</evidence>
<comment type="caution">
    <text evidence="16">Lacks conserved residue(s) required for the propagation of feature annotation.</text>
</comment>
<comment type="subcellular location">
    <subcellularLocation>
        <location evidence="16">Cell membrane</location>
        <topology evidence="16">Single-pass membrane protein</topology>
    </subcellularLocation>
</comment>
<evidence type="ECO:0000256" key="14">
    <source>
        <dbReference type="ARBA" id="ARBA00023136"/>
    </source>
</evidence>
<dbReference type="Pfam" id="PF04205">
    <property type="entry name" value="FMN_bind"/>
    <property type="match status" value="1"/>
</dbReference>
<dbReference type="GO" id="GO:0005886">
    <property type="term" value="C:plasma membrane"/>
    <property type="evidence" value="ECO:0007669"/>
    <property type="project" value="UniProtKB-SubCell"/>
</dbReference>
<evidence type="ECO:0000256" key="9">
    <source>
        <dbReference type="ARBA" id="ARBA00022989"/>
    </source>
</evidence>
<keyword evidence="3" id="KW-0997">Cell inner membrane</keyword>
<evidence type="ECO:0000256" key="8">
    <source>
        <dbReference type="ARBA" id="ARBA00022967"/>
    </source>
</evidence>
<feature type="chain" id="PRO_5041349525" description="Na(+)-translocating NADH-quinone reductase subunit C" evidence="18">
    <location>
        <begin position="25"/>
        <end position="236"/>
    </location>
</feature>
<feature type="domain" description="FMN-binding" evidence="19">
    <location>
        <begin position="114"/>
        <end position="218"/>
    </location>
</feature>
<name>A0AA41R4M1_9BACT</name>
<evidence type="ECO:0000256" key="5">
    <source>
        <dbReference type="ARBA" id="ARBA00022630"/>
    </source>
</evidence>
<evidence type="ECO:0000256" key="17">
    <source>
        <dbReference type="PIRNR" id="PIRNR009437"/>
    </source>
</evidence>
<keyword evidence="6 16" id="KW-0288">FMN</keyword>
<evidence type="ECO:0000256" key="7">
    <source>
        <dbReference type="ARBA" id="ARBA00022692"/>
    </source>
</evidence>
<keyword evidence="12 16" id="KW-0406">Ion transport</keyword>